<feature type="domain" description="IgGFc-binding protein N-terminal" evidence="3">
    <location>
        <begin position="253"/>
        <end position="568"/>
    </location>
</feature>
<organism evidence="4 5">
    <name type="scientific">Polyangium spumosum</name>
    <dbReference type="NCBI Taxonomy" id="889282"/>
    <lineage>
        <taxon>Bacteria</taxon>
        <taxon>Pseudomonadati</taxon>
        <taxon>Myxococcota</taxon>
        <taxon>Polyangia</taxon>
        <taxon>Polyangiales</taxon>
        <taxon>Polyangiaceae</taxon>
        <taxon>Polyangium</taxon>
    </lineage>
</organism>
<gene>
    <name evidence="4" type="ORF">GF068_05070</name>
</gene>
<evidence type="ECO:0000313" key="5">
    <source>
        <dbReference type="Proteomes" id="UP000440224"/>
    </source>
</evidence>
<dbReference type="InterPro" id="IPR035234">
    <property type="entry name" value="IgGFc-bd_N"/>
</dbReference>
<feature type="signal peptide" evidence="2">
    <location>
        <begin position="1"/>
        <end position="24"/>
    </location>
</feature>
<evidence type="ECO:0000256" key="2">
    <source>
        <dbReference type="SAM" id="SignalP"/>
    </source>
</evidence>
<dbReference type="AlphaFoldDB" id="A0A6N7PKD1"/>
<name>A0A6N7PKD1_9BACT</name>
<dbReference type="Pfam" id="PF17517">
    <property type="entry name" value="IgGFc_binding"/>
    <property type="match status" value="1"/>
</dbReference>
<keyword evidence="5" id="KW-1185">Reference proteome</keyword>
<reference evidence="4 5" key="1">
    <citation type="submission" date="2019-10" db="EMBL/GenBank/DDBJ databases">
        <title>A soil myxobacterium in the family Polyangiaceae.</title>
        <authorList>
            <person name="Li Y."/>
            <person name="Wang J."/>
        </authorList>
    </citation>
    <scope>NUCLEOTIDE SEQUENCE [LARGE SCALE GENOMIC DNA]</scope>
    <source>
        <strain evidence="4 5">DSM 14734</strain>
    </source>
</reference>
<feature type="region of interest" description="Disordered" evidence="1">
    <location>
        <begin position="34"/>
        <end position="54"/>
    </location>
</feature>
<accession>A0A6N7PKD1</accession>
<comment type="caution">
    <text evidence="4">The sequence shown here is derived from an EMBL/GenBank/DDBJ whole genome shotgun (WGS) entry which is preliminary data.</text>
</comment>
<evidence type="ECO:0000256" key="1">
    <source>
        <dbReference type="SAM" id="MobiDB-lite"/>
    </source>
</evidence>
<feature type="compositionally biased region" description="Gly residues" evidence="1">
    <location>
        <begin position="38"/>
        <end position="54"/>
    </location>
</feature>
<dbReference type="OrthoDB" id="5486557at2"/>
<feature type="chain" id="PRO_5026874711" description="IgGFc-binding protein N-terminal domain-containing protein" evidence="2">
    <location>
        <begin position="25"/>
        <end position="601"/>
    </location>
</feature>
<dbReference type="Proteomes" id="UP000440224">
    <property type="component" value="Unassembled WGS sequence"/>
</dbReference>
<evidence type="ECO:0000259" key="3">
    <source>
        <dbReference type="Pfam" id="PF17517"/>
    </source>
</evidence>
<dbReference type="PANTHER" id="PTHR46534">
    <property type="entry name" value="IGGFC_BINDING DOMAIN-CONTAINING PROTEIN"/>
    <property type="match status" value="1"/>
</dbReference>
<dbReference type="RefSeq" id="WP_153818104.1">
    <property type="nucleotide sequence ID" value="NZ_WJIE01000001.1"/>
</dbReference>
<proteinExistence type="predicted"/>
<dbReference type="EMBL" id="WJIE01000001">
    <property type="protein sequence ID" value="MRG91296.1"/>
    <property type="molecule type" value="Genomic_DNA"/>
</dbReference>
<protein>
    <recommendedName>
        <fullName evidence="3">IgGFc-binding protein N-terminal domain-containing protein</fullName>
    </recommendedName>
</protein>
<dbReference type="PANTHER" id="PTHR46534:SF1">
    <property type="entry name" value="IGGFC-BINDING PROTEIN N-TERMINAL DOMAIN-CONTAINING PROTEIN"/>
    <property type="match status" value="1"/>
</dbReference>
<sequence>MKKSSWASSFSLAISALLAATAYAACTDSYRDPEASGAGTGPGGPGGGGDGGSGGVIIDTDSGVGCDDTCSNDLTAVVDCYGQIVDQCEPTEGCANAKCINNPCQAAEESRSSYGCDYWALKTALRPQADGACFAAFVANTWALPVHLEVSRKGSTLNPATFAYIPSIGANGAIQYTPYDPAKGIDVGQVAILFLSRRSQGGNVVDCPEPAALDLETGVVDTGIGDAFHITTDYPVVAYQIVPYGGGQASVSSATLLLPTSAWDTNYLAINAYKASDVFADAWPSLAILAHQDNTKVTLLPNQAIVGGGGVPASEVNKPVDYMLNAGQFLQITQADELTGSPIASDKPIAVFGASKCMNVPSMQDDCDSGQQQLAPVRALGNEYVAVRYKSRSAGEEESSRWRLVGAVDGTTLTWSPTKPAGAPTTIGQGQVLEFEDPGPFVVRSQDAQHPFYLGAYMTGGAPFANVGDPDWVNVVPPQQFLKRYVLFTDPTYPETSLVVVRVKSKTTGEFAPVTLKCKGELGGWQAVGDYEFTRVDLVKGDFQGVDGCTNGPQEMSSTQPFGATVWGWGTTQQTLRVSYAYPAGAGFLPINEIVVPPTPK</sequence>
<keyword evidence="2" id="KW-0732">Signal</keyword>
<evidence type="ECO:0000313" key="4">
    <source>
        <dbReference type="EMBL" id="MRG91296.1"/>
    </source>
</evidence>